<gene>
    <name evidence="8" type="ORF">Cadr_000000894</name>
</gene>
<comment type="caution">
    <text evidence="8">The sequence shown here is derived from an EMBL/GenBank/DDBJ whole genome shotgun (WGS) entry which is preliminary data.</text>
</comment>
<feature type="domain" description="Ubiquitin-like protease family profile" evidence="7">
    <location>
        <begin position="450"/>
        <end position="693"/>
    </location>
</feature>
<comment type="similarity">
    <text evidence="1">Belongs to the peptidase C48 family.</text>
</comment>
<keyword evidence="3 8" id="KW-0645">Protease</keyword>
<proteinExistence type="inferred from homology"/>
<organism evidence="8 9">
    <name type="scientific">Camelus dromedarius</name>
    <name type="common">Dromedary</name>
    <name type="synonym">Arabian camel</name>
    <dbReference type="NCBI Taxonomy" id="9838"/>
    <lineage>
        <taxon>Eukaryota</taxon>
        <taxon>Metazoa</taxon>
        <taxon>Chordata</taxon>
        <taxon>Craniata</taxon>
        <taxon>Vertebrata</taxon>
        <taxon>Euteleostomi</taxon>
        <taxon>Mammalia</taxon>
        <taxon>Eutheria</taxon>
        <taxon>Laurasiatheria</taxon>
        <taxon>Artiodactyla</taxon>
        <taxon>Tylopoda</taxon>
        <taxon>Camelidae</taxon>
        <taxon>Camelus</taxon>
    </lineage>
</organism>
<dbReference type="GO" id="GO:0006508">
    <property type="term" value="P:proteolysis"/>
    <property type="evidence" value="ECO:0007669"/>
    <property type="project" value="UniProtKB-KW"/>
</dbReference>
<dbReference type="InterPro" id="IPR038765">
    <property type="entry name" value="Papain-like_cys_pep_sf"/>
</dbReference>
<evidence type="ECO:0000256" key="6">
    <source>
        <dbReference type="SAM" id="MobiDB-lite"/>
    </source>
</evidence>
<keyword evidence="9" id="KW-1185">Reference proteome</keyword>
<protein>
    <submittedName>
        <fullName evidence="8">Sentrin-specific protease 7</fullName>
    </submittedName>
</protein>
<dbReference type="GO" id="GO:0005634">
    <property type="term" value="C:nucleus"/>
    <property type="evidence" value="ECO:0007669"/>
    <property type="project" value="TreeGrafter"/>
</dbReference>
<keyword evidence="5" id="KW-0378">Hydrolase</keyword>
<dbReference type="Gene3D" id="3.40.395.10">
    <property type="entry name" value="Adenoviral Proteinase, Chain A"/>
    <property type="match status" value="1"/>
</dbReference>
<evidence type="ECO:0000313" key="9">
    <source>
        <dbReference type="Proteomes" id="UP000299084"/>
    </source>
</evidence>
<evidence type="ECO:0000256" key="5">
    <source>
        <dbReference type="ARBA" id="ARBA00022801"/>
    </source>
</evidence>
<dbReference type="PANTHER" id="PTHR46896">
    <property type="entry name" value="SENTRIN-SPECIFIC PROTEASE"/>
    <property type="match status" value="1"/>
</dbReference>
<dbReference type="GO" id="GO:0070139">
    <property type="term" value="F:SUMO-specific endopeptidase activity"/>
    <property type="evidence" value="ECO:0007669"/>
    <property type="project" value="TreeGrafter"/>
</dbReference>
<accession>A0A5N4EJ16</accession>
<evidence type="ECO:0000256" key="1">
    <source>
        <dbReference type="ARBA" id="ARBA00005234"/>
    </source>
</evidence>
<evidence type="ECO:0000256" key="2">
    <source>
        <dbReference type="ARBA" id="ARBA00022553"/>
    </source>
</evidence>
<feature type="compositionally biased region" description="Basic and acidic residues" evidence="6">
    <location>
        <begin position="1"/>
        <end position="35"/>
    </location>
</feature>
<reference evidence="8 9" key="1">
    <citation type="journal article" date="2019" name="Mol. Ecol. Resour.">
        <title>Improving Illumina assemblies with Hi-C and long reads: an example with the North African dromedary.</title>
        <authorList>
            <person name="Elbers J.P."/>
            <person name="Rogers M.F."/>
            <person name="Perelman P.L."/>
            <person name="Proskuryakova A.A."/>
            <person name="Serdyukova N.A."/>
            <person name="Johnson W.E."/>
            <person name="Horin P."/>
            <person name="Corander J."/>
            <person name="Murphy D."/>
            <person name="Burger P.A."/>
        </authorList>
    </citation>
    <scope>NUCLEOTIDE SEQUENCE [LARGE SCALE GENOMIC DNA]</scope>
    <source>
        <strain evidence="8">Drom800</strain>
        <tissue evidence="8">Blood</tissue>
    </source>
</reference>
<evidence type="ECO:0000259" key="7">
    <source>
        <dbReference type="PROSITE" id="PS50600"/>
    </source>
</evidence>
<feature type="compositionally biased region" description="Basic and acidic residues" evidence="6">
    <location>
        <begin position="79"/>
        <end position="89"/>
    </location>
</feature>
<dbReference type="STRING" id="9838.ENSCDRP00005002412"/>
<name>A0A5N4EJ16_CAMDR</name>
<evidence type="ECO:0000256" key="3">
    <source>
        <dbReference type="ARBA" id="ARBA00022670"/>
    </source>
</evidence>
<dbReference type="Proteomes" id="UP000299084">
    <property type="component" value="Unassembled WGS sequence"/>
</dbReference>
<feature type="compositionally biased region" description="Polar residues" evidence="6">
    <location>
        <begin position="53"/>
        <end position="65"/>
    </location>
</feature>
<dbReference type="EMBL" id="JWIN03000001">
    <property type="protein sequence ID" value="KAB1283493.1"/>
    <property type="molecule type" value="Genomic_DNA"/>
</dbReference>
<dbReference type="AlphaFoldDB" id="A0A5N4EJ16"/>
<dbReference type="SUPFAM" id="SSF54001">
    <property type="entry name" value="Cysteine proteinases"/>
    <property type="match status" value="1"/>
</dbReference>
<sequence length="740" mass="84780">MSDTQPKDLNSRSRGCDHLEEGSRNKDDAYSDSKMEPTLNSRKRKKRLRSNLPDSYNSASLYKSTEQTKEQENDPTVSEFEKSSENYHEDPKLLEEITLEPIESDFTKLASLHSQELALSTAPKITSDCSTTETFVSSISTDTLGNSTLAEKDENELNTIEKPVLSEHSEGNQSFISGEPIVVSSDEEGPVEHKSSEILKLQPKQDHAVTNESRSTSEPAVSELPLITCESVQFTTKYIKIPFQVSLHEISLLVDTTHLKRFGLWKSKDNDHSKRSHAILFLWVSSNYLQEIQTQLENSLLSQQSKSTEFIFLELHSFISQREELKLKDIMTEISTTNGELELSYPLSWVQALPLFQNLSSKESSFIHYYCASTCSFPAAAAEEMKMKSVSQPSHADTAKPTYTLLQKQSSGCYSLSITSNPDEEWREVRHTGPVQKLIVYPPPPTKGGLGVTNEDLECLEEGEFLNDVIIDFYLKYLILEKASDELVERSHIFSSFFYKCLTRKENNLTEDNPNLSMAQRRHKRVRTWTRHINIFNKDYIFVPVNESSHWYLAVICFPWLEEAVYEDFPQTISQHSQAQQSQHDNKTIDNDLHTTSALSLGTEDSQSPEMNTSVPKKMCKRPCILILDSLKAASIQNTVQNLREYLEVEWEVKRKTHREFSKTNMVDLCPKVPKQDNSSDCGVYLLQYVESFFKDPIVNFELPIHLEKWFPRHVIKTKREDIRELILKLHLQQQKGSNS</sequence>
<evidence type="ECO:0000256" key="4">
    <source>
        <dbReference type="ARBA" id="ARBA00022786"/>
    </source>
</evidence>
<dbReference type="GO" id="GO:0005737">
    <property type="term" value="C:cytoplasm"/>
    <property type="evidence" value="ECO:0007669"/>
    <property type="project" value="TreeGrafter"/>
</dbReference>
<dbReference type="InterPro" id="IPR003653">
    <property type="entry name" value="Peptidase_C48_C"/>
</dbReference>
<keyword evidence="4" id="KW-0833">Ubl conjugation pathway</keyword>
<dbReference type="PROSITE" id="PS50600">
    <property type="entry name" value="ULP_PROTEASE"/>
    <property type="match status" value="1"/>
</dbReference>
<dbReference type="GO" id="GO:0016926">
    <property type="term" value="P:protein desumoylation"/>
    <property type="evidence" value="ECO:0007669"/>
    <property type="project" value="TreeGrafter"/>
</dbReference>
<dbReference type="Pfam" id="PF02902">
    <property type="entry name" value="Peptidase_C48"/>
    <property type="match status" value="1"/>
</dbReference>
<evidence type="ECO:0000313" key="8">
    <source>
        <dbReference type="EMBL" id="KAB1283493.1"/>
    </source>
</evidence>
<dbReference type="InterPro" id="IPR051947">
    <property type="entry name" value="Sentrin-specific_protease"/>
</dbReference>
<dbReference type="PANTHER" id="PTHR46896:SF2">
    <property type="entry name" value="SENTRIN-SPECIFIC PROTEASE 7"/>
    <property type="match status" value="1"/>
</dbReference>
<feature type="region of interest" description="Disordered" evidence="6">
    <location>
        <begin position="1"/>
        <end position="89"/>
    </location>
</feature>
<keyword evidence="2" id="KW-0597">Phosphoprotein</keyword>